<gene>
    <name evidence="1" type="ORF">SPELUC_LOCUS7374</name>
</gene>
<dbReference type="Proteomes" id="UP000789366">
    <property type="component" value="Unassembled WGS sequence"/>
</dbReference>
<evidence type="ECO:0000313" key="2">
    <source>
        <dbReference type="Proteomes" id="UP000789366"/>
    </source>
</evidence>
<proteinExistence type="predicted"/>
<comment type="caution">
    <text evidence="1">The sequence shown here is derived from an EMBL/GenBank/DDBJ whole genome shotgun (WGS) entry which is preliminary data.</text>
</comment>
<feature type="non-terminal residue" evidence="1">
    <location>
        <position position="222"/>
    </location>
</feature>
<name>A0ACA9MTB3_9GLOM</name>
<sequence>MSQTAESSQHQQRKRQPAYELPCALASSVSLHDGSGLLECETKERQTIRHQIHYNQLIVSDFLRQVLTSSNYKNKRQAHNLDLENELVEKQARTEHAYEIEVEKNTCEIGIQTDEFSNKNTRDIGIQTQLSIKMNEIENLQKQLDYAYDYVIEKELITEKSQEINTIDQIMKNQKGIGSHSKWCKKCNTTNIDNKKRTCPNCNEKLDTLAALQAESANELIQ</sequence>
<keyword evidence="2" id="KW-1185">Reference proteome</keyword>
<dbReference type="EMBL" id="CAJVPW010009660">
    <property type="protein sequence ID" value="CAG8607618.1"/>
    <property type="molecule type" value="Genomic_DNA"/>
</dbReference>
<organism evidence="1 2">
    <name type="scientific">Cetraspora pellucida</name>
    <dbReference type="NCBI Taxonomy" id="1433469"/>
    <lineage>
        <taxon>Eukaryota</taxon>
        <taxon>Fungi</taxon>
        <taxon>Fungi incertae sedis</taxon>
        <taxon>Mucoromycota</taxon>
        <taxon>Glomeromycotina</taxon>
        <taxon>Glomeromycetes</taxon>
        <taxon>Diversisporales</taxon>
        <taxon>Gigasporaceae</taxon>
        <taxon>Cetraspora</taxon>
    </lineage>
</organism>
<accession>A0ACA9MTB3</accession>
<reference evidence="1" key="1">
    <citation type="submission" date="2021-06" db="EMBL/GenBank/DDBJ databases">
        <authorList>
            <person name="Kallberg Y."/>
            <person name="Tangrot J."/>
            <person name="Rosling A."/>
        </authorList>
    </citation>
    <scope>NUCLEOTIDE SEQUENCE</scope>
    <source>
        <strain evidence="1">28 12/20/2015</strain>
    </source>
</reference>
<evidence type="ECO:0000313" key="1">
    <source>
        <dbReference type="EMBL" id="CAG8607618.1"/>
    </source>
</evidence>
<protein>
    <submittedName>
        <fullName evidence="1">3344_t:CDS:1</fullName>
    </submittedName>
</protein>